<dbReference type="PANTHER" id="PTHR30561:SF9">
    <property type="entry name" value="4-AMINO-4-DEOXY-L-ARABINOSE-PHOSPHOUNDECAPRENOL FLIPPASE SUBUNIT ARNF-RELATED"/>
    <property type="match status" value="1"/>
</dbReference>
<accession>A0A6S6QWF2</accession>
<reference evidence="13 14" key="1">
    <citation type="journal article" date="2016" name="Int. J. Syst. Evol. Microbiol.">
        <title>Descriptions of Anaerotaenia torta gen. nov., sp. nov. and Anaerocolumna cellulosilytica gen. nov., sp. nov. isolated from a methanogenic reactor of cattle waste.</title>
        <authorList>
            <person name="Uek A."/>
            <person name="Ohtaki Y."/>
            <person name="Kaku N."/>
            <person name="Ueki K."/>
        </authorList>
    </citation>
    <scope>NUCLEOTIDE SEQUENCE [LARGE SCALE GENOMIC DNA]</scope>
    <source>
        <strain evidence="13 14">SN021</strain>
    </source>
</reference>
<evidence type="ECO:0000313" key="14">
    <source>
        <dbReference type="Proteomes" id="UP000515561"/>
    </source>
</evidence>
<keyword evidence="7" id="KW-0812">Transmembrane</keyword>
<dbReference type="Pfam" id="PF00892">
    <property type="entry name" value="EamA"/>
    <property type="match status" value="1"/>
</dbReference>
<evidence type="ECO:0000256" key="3">
    <source>
        <dbReference type="ARBA" id="ARBA00022475"/>
    </source>
</evidence>
<evidence type="ECO:0000256" key="11">
    <source>
        <dbReference type="ARBA" id="ARBA00023136"/>
    </source>
</evidence>
<dbReference type="InterPro" id="IPR037185">
    <property type="entry name" value="EmrE-like"/>
</dbReference>
<dbReference type="Gene3D" id="1.10.3730.20">
    <property type="match status" value="1"/>
</dbReference>
<evidence type="ECO:0000256" key="1">
    <source>
        <dbReference type="ARBA" id="ARBA00004651"/>
    </source>
</evidence>
<dbReference type="PANTHER" id="PTHR30561">
    <property type="entry name" value="SMR FAMILY PROTON-DEPENDENT DRUG EFFLUX TRANSPORTER SUGE"/>
    <property type="match status" value="1"/>
</dbReference>
<dbReference type="RefSeq" id="WP_197978596.1">
    <property type="nucleotide sequence ID" value="NZ_AP023367.1"/>
</dbReference>
<keyword evidence="11" id="KW-0472">Membrane</keyword>
<keyword evidence="4" id="KW-0444">Lipid biosynthesis</keyword>
<dbReference type="GO" id="GO:0022857">
    <property type="term" value="F:transmembrane transporter activity"/>
    <property type="evidence" value="ECO:0007669"/>
    <property type="project" value="InterPro"/>
</dbReference>
<dbReference type="SUPFAM" id="SSF103481">
    <property type="entry name" value="Multidrug resistance efflux transporter EmrE"/>
    <property type="match status" value="1"/>
</dbReference>
<feature type="domain" description="EamA" evidence="12">
    <location>
        <begin position="11"/>
        <end position="114"/>
    </location>
</feature>
<name>A0A6S6QWF2_9FIRM</name>
<proteinExistence type="inferred from homology"/>
<comment type="subcellular location">
    <subcellularLocation>
        <location evidence="1">Cell membrane</location>
        <topology evidence="1">Multi-pass membrane protein</topology>
    </subcellularLocation>
</comment>
<keyword evidence="14" id="KW-1185">Reference proteome</keyword>
<sequence length="116" mass="13281">MNILILSILIFIMTVSGTFGALFFKRAINGNDEKIQLIKLILSPYLYIGGASYLLGAFLNIYLLRFMDYSILYPMTSLTYIWTMIVSYKVLGEKMNKYKILAVFFIIAGIIILNIM</sequence>
<keyword evidence="8" id="KW-0448">Lipopolysaccharide biosynthesis</keyword>
<keyword evidence="3" id="KW-1003">Cell membrane</keyword>
<dbReference type="GO" id="GO:0005886">
    <property type="term" value="C:plasma membrane"/>
    <property type="evidence" value="ECO:0007669"/>
    <property type="project" value="UniProtKB-SubCell"/>
</dbReference>
<evidence type="ECO:0000256" key="4">
    <source>
        <dbReference type="ARBA" id="ARBA00022516"/>
    </source>
</evidence>
<evidence type="ECO:0000256" key="9">
    <source>
        <dbReference type="ARBA" id="ARBA00022989"/>
    </source>
</evidence>
<evidence type="ECO:0000256" key="7">
    <source>
        <dbReference type="ARBA" id="ARBA00022692"/>
    </source>
</evidence>
<gene>
    <name evidence="13" type="ORF">acsn021_09580</name>
</gene>
<evidence type="ECO:0000256" key="5">
    <source>
        <dbReference type="ARBA" id="ARBA00022519"/>
    </source>
</evidence>
<keyword evidence="6" id="KW-0441">Lipid A biosynthesis</keyword>
<keyword evidence="5" id="KW-0997">Cell inner membrane</keyword>
<organism evidence="13 14">
    <name type="scientific">Anaerocolumna cellulosilytica</name>
    <dbReference type="NCBI Taxonomy" id="433286"/>
    <lineage>
        <taxon>Bacteria</taxon>
        <taxon>Bacillati</taxon>
        <taxon>Bacillota</taxon>
        <taxon>Clostridia</taxon>
        <taxon>Lachnospirales</taxon>
        <taxon>Lachnospiraceae</taxon>
        <taxon>Anaerocolumna</taxon>
    </lineage>
</organism>
<dbReference type="InterPro" id="IPR000390">
    <property type="entry name" value="Small_drug/metabolite_transptr"/>
</dbReference>
<dbReference type="InterPro" id="IPR000620">
    <property type="entry name" value="EamA_dom"/>
</dbReference>
<evidence type="ECO:0000256" key="10">
    <source>
        <dbReference type="ARBA" id="ARBA00023098"/>
    </source>
</evidence>
<keyword evidence="10" id="KW-0443">Lipid metabolism</keyword>
<dbReference type="Proteomes" id="UP000515561">
    <property type="component" value="Chromosome"/>
</dbReference>
<evidence type="ECO:0000259" key="12">
    <source>
        <dbReference type="Pfam" id="PF00892"/>
    </source>
</evidence>
<dbReference type="EMBL" id="AP023367">
    <property type="protein sequence ID" value="BCJ93389.1"/>
    <property type="molecule type" value="Genomic_DNA"/>
</dbReference>
<dbReference type="AlphaFoldDB" id="A0A6S6QWF2"/>
<evidence type="ECO:0000256" key="8">
    <source>
        <dbReference type="ARBA" id="ARBA00022985"/>
    </source>
</evidence>
<protein>
    <submittedName>
        <fullName evidence="13">Permease</fullName>
    </submittedName>
</protein>
<dbReference type="KEGG" id="acel:acsn021_09580"/>
<keyword evidence="9" id="KW-1133">Transmembrane helix</keyword>
<comment type="similarity">
    <text evidence="2">Belongs to the EamA transporter family.</text>
</comment>
<evidence type="ECO:0000313" key="13">
    <source>
        <dbReference type="EMBL" id="BCJ93389.1"/>
    </source>
</evidence>
<evidence type="ECO:0000256" key="2">
    <source>
        <dbReference type="ARBA" id="ARBA00007362"/>
    </source>
</evidence>
<dbReference type="GO" id="GO:0009103">
    <property type="term" value="P:lipopolysaccharide biosynthetic process"/>
    <property type="evidence" value="ECO:0007669"/>
    <property type="project" value="UniProtKB-KW"/>
</dbReference>
<evidence type="ECO:0000256" key="6">
    <source>
        <dbReference type="ARBA" id="ARBA00022556"/>
    </source>
</evidence>